<dbReference type="Pfam" id="PF26541">
    <property type="entry name" value="MafI2"/>
    <property type="match status" value="1"/>
</dbReference>
<proteinExistence type="predicted"/>
<evidence type="ECO:0000313" key="2">
    <source>
        <dbReference type="Proteomes" id="UP000188357"/>
    </source>
</evidence>
<protein>
    <submittedName>
        <fullName evidence="1">Uncharacterized protein</fullName>
    </submittedName>
</protein>
<dbReference type="OrthoDB" id="6717962at2"/>
<gene>
    <name evidence="1" type="ORF">A1232T_01166</name>
</gene>
<dbReference type="InterPro" id="IPR058702">
    <property type="entry name" value="MafI2-like"/>
</dbReference>
<dbReference type="RefSeq" id="WP_077450937.1">
    <property type="nucleotide sequence ID" value="NZ_FUGE01000124.1"/>
</dbReference>
<accession>A0A1R4GSP7</accession>
<keyword evidence="2" id="KW-1185">Reference proteome</keyword>
<dbReference type="AlphaFoldDB" id="A0A1R4GSP7"/>
<dbReference type="Proteomes" id="UP000188357">
    <property type="component" value="Unassembled WGS sequence"/>
</dbReference>
<organism evidence="1 2">
    <name type="scientific">Psychrobacter piechaudii</name>
    <dbReference type="NCBI Taxonomy" id="1945521"/>
    <lineage>
        <taxon>Bacteria</taxon>
        <taxon>Pseudomonadati</taxon>
        <taxon>Pseudomonadota</taxon>
        <taxon>Gammaproteobacteria</taxon>
        <taxon>Moraxellales</taxon>
        <taxon>Moraxellaceae</taxon>
        <taxon>Psychrobacter</taxon>
    </lineage>
</organism>
<dbReference type="EMBL" id="FUGE01000124">
    <property type="protein sequence ID" value="SJM71226.1"/>
    <property type="molecule type" value="Genomic_DNA"/>
</dbReference>
<evidence type="ECO:0000313" key="1">
    <source>
        <dbReference type="EMBL" id="SJM71226.1"/>
    </source>
</evidence>
<sequence length="113" mass="13493">MDLFFYVSFFLTQACLFEINDNFRSVSFAIKGNLLTVYFVLSRQSNDDEEAIYHEIMSLFDLWLSEFLEANNIEFEYELNQEVIYNHNKDFILSLPKNNDFVASVFQRKESEE</sequence>
<name>A0A1R4GSP7_9GAMM</name>
<reference evidence="1 2" key="1">
    <citation type="submission" date="2017-02" db="EMBL/GenBank/DDBJ databases">
        <authorList>
            <person name="Peterson S.W."/>
        </authorList>
    </citation>
    <scope>NUCLEOTIDE SEQUENCE [LARGE SCALE GENOMIC DNA]</scope>
    <source>
        <strain evidence="1">Psychrobacter_piechaudii</strain>
    </source>
</reference>